<accession>X1DLM6</accession>
<organism evidence="1">
    <name type="scientific">marine sediment metagenome</name>
    <dbReference type="NCBI Taxonomy" id="412755"/>
    <lineage>
        <taxon>unclassified sequences</taxon>
        <taxon>metagenomes</taxon>
        <taxon>ecological metagenomes</taxon>
    </lineage>
</organism>
<dbReference type="AlphaFoldDB" id="X1DLM6"/>
<sequence>GCKKKRKKFNVIVMPRPQLKETFLHEAFMLSMKRTKIFYYDFCKEEEGDSIVEKVKAEAKKARKKIKILKVKKAGEIAPYRYRIRVDFRIV</sequence>
<dbReference type="EMBL" id="BARU01004585">
    <property type="protein sequence ID" value="GAH21816.1"/>
    <property type="molecule type" value="Genomic_DNA"/>
</dbReference>
<feature type="non-terminal residue" evidence="1">
    <location>
        <position position="1"/>
    </location>
</feature>
<evidence type="ECO:0000313" key="1">
    <source>
        <dbReference type="EMBL" id="GAH21816.1"/>
    </source>
</evidence>
<dbReference type="InterPro" id="IPR029063">
    <property type="entry name" value="SAM-dependent_MTases_sf"/>
</dbReference>
<reference evidence="1" key="1">
    <citation type="journal article" date="2014" name="Front. Microbiol.">
        <title>High frequency of phylogenetically diverse reductive dehalogenase-homologous genes in deep subseafloor sedimentary metagenomes.</title>
        <authorList>
            <person name="Kawai M."/>
            <person name="Futagami T."/>
            <person name="Toyoda A."/>
            <person name="Takaki Y."/>
            <person name="Nishi S."/>
            <person name="Hori S."/>
            <person name="Arai W."/>
            <person name="Tsubouchi T."/>
            <person name="Morono Y."/>
            <person name="Uchiyama I."/>
            <person name="Ito T."/>
            <person name="Fujiyama A."/>
            <person name="Inagaki F."/>
            <person name="Takami H."/>
        </authorList>
    </citation>
    <scope>NUCLEOTIDE SEQUENCE</scope>
    <source>
        <strain evidence="1">Expedition CK06-06</strain>
    </source>
</reference>
<proteinExistence type="predicted"/>
<name>X1DLM6_9ZZZZ</name>
<protein>
    <submittedName>
        <fullName evidence="1">Uncharacterized protein</fullName>
    </submittedName>
</protein>
<dbReference type="Gene3D" id="3.40.50.150">
    <property type="entry name" value="Vaccinia Virus protein VP39"/>
    <property type="match status" value="1"/>
</dbReference>
<comment type="caution">
    <text evidence="1">The sequence shown here is derived from an EMBL/GenBank/DDBJ whole genome shotgun (WGS) entry which is preliminary data.</text>
</comment>
<gene>
    <name evidence="1" type="ORF">S03H2_09140</name>
</gene>